<dbReference type="FunFam" id="3.30.230.10:FF:000001">
    <property type="entry name" value="30S ribosomal protein S9"/>
    <property type="match status" value="1"/>
</dbReference>
<dbReference type="InterPro" id="IPR014721">
    <property type="entry name" value="Ribsml_uS5_D2-typ_fold_subgr"/>
</dbReference>
<evidence type="ECO:0000256" key="1">
    <source>
        <dbReference type="ARBA" id="ARBA00005251"/>
    </source>
</evidence>
<dbReference type="EMBL" id="KV454214">
    <property type="protein sequence ID" value="ODQ57107.1"/>
    <property type="molecule type" value="Genomic_DNA"/>
</dbReference>
<dbReference type="NCBIfam" id="NF001099">
    <property type="entry name" value="PRK00132.1"/>
    <property type="match status" value="1"/>
</dbReference>
<dbReference type="AlphaFoldDB" id="A0A1E3NX06"/>
<dbReference type="InterPro" id="IPR000754">
    <property type="entry name" value="Ribosomal_uS9"/>
</dbReference>
<dbReference type="PANTHER" id="PTHR21569:SF1">
    <property type="entry name" value="SMALL RIBOSOMAL SUBUNIT PROTEIN US9M"/>
    <property type="match status" value="1"/>
</dbReference>
<evidence type="ECO:0000256" key="7">
    <source>
        <dbReference type="SAM" id="MobiDB-lite"/>
    </source>
</evidence>
<comment type="similarity">
    <text evidence="1 6">Belongs to the universal ribosomal protein uS9 family.</text>
</comment>
<proteinExistence type="inferred from homology"/>
<dbReference type="SUPFAM" id="SSF54211">
    <property type="entry name" value="Ribosomal protein S5 domain 2-like"/>
    <property type="match status" value="1"/>
</dbReference>
<dbReference type="GO" id="GO:0005763">
    <property type="term" value="C:mitochondrial small ribosomal subunit"/>
    <property type="evidence" value="ECO:0007669"/>
    <property type="project" value="EnsemblFungi"/>
</dbReference>
<evidence type="ECO:0000256" key="2">
    <source>
        <dbReference type="ARBA" id="ARBA00022980"/>
    </source>
</evidence>
<protein>
    <recommendedName>
        <fullName evidence="4">Small ribosomal subunit protein uS9m</fullName>
    </recommendedName>
    <alternativeName>
        <fullName evidence="5">37S ribosomal protein S9, mitochondrial</fullName>
    </alternativeName>
</protein>
<feature type="region of interest" description="Disordered" evidence="7">
    <location>
        <begin position="261"/>
        <end position="286"/>
    </location>
</feature>
<dbReference type="PROSITE" id="PS00360">
    <property type="entry name" value="RIBOSOMAL_S9"/>
    <property type="match status" value="1"/>
</dbReference>
<dbReference type="PANTHER" id="PTHR21569">
    <property type="entry name" value="RIBOSOMAL PROTEIN S9"/>
    <property type="match status" value="1"/>
</dbReference>
<dbReference type="InterPro" id="IPR020568">
    <property type="entry name" value="Ribosomal_Su5_D2-typ_SF"/>
</dbReference>
<evidence type="ECO:0000256" key="4">
    <source>
        <dbReference type="ARBA" id="ARBA00039318"/>
    </source>
</evidence>
<keyword evidence="2 6" id="KW-0689">Ribosomal protein</keyword>
<dbReference type="Proteomes" id="UP000094112">
    <property type="component" value="Unassembled WGS sequence"/>
</dbReference>
<keyword evidence="3 6" id="KW-0687">Ribonucleoprotein</keyword>
<dbReference type="Pfam" id="PF00380">
    <property type="entry name" value="Ribosomal_S9"/>
    <property type="match status" value="1"/>
</dbReference>
<dbReference type="OrthoDB" id="10254627at2759"/>
<evidence type="ECO:0000256" key="5">
    <source>
        <dbReference type="ARBA" id="ARBA00042623"/>
    </source>
</evidence>
<reference evidence="8 9" key="1">
    <citation type="journal article" date="2016" name="Proc. Natl. Acad. Sci. U.S.A.">
        <title>Comparative genomics of biotechnologically important yeasts.</title>
        <authorList>
            <person name="Riley R."/>
            <person name="Haridas S."/>
            <person name="Wolfe K.H."/>
            <person name="Lopes M.R."/>
            <person name="Hittinger C.T."/>
            <person name="Goeker M."/>
            <person name="Salamov A.A."/>
            <person name="Wisecaver J.H."/>
            <person name="Long T.M."/>
            <person name="Calvey C.H."/>
            <person name="Aerts A.L."/>
            <person name="Barry K.W."/>
            <person name="Choi C."/>
            <person name="Clum A."/>
            <person name="Coughlan A.Y."/>
            <person name="Deshpande S."/>
            <person name="Douglass A.P."/>
            <person name="Hanson S.J."/>
            <person name="Klenk H.-P."/>
            <person name="LaButti K.M."/>
            <person name="Lapidus A."/>
            <person name="Lindquist E.A."/>
            <person name="Lipzen A.M."/>
            <person name="Meier-Kolthoff J.P."/>
            <person name="Ohm R.A."/>
            <person name="Otillar R.P."/>
            <person name="Pangilinan J.L."/>
            <person name="Peng Y."/>
            <person name="Rokas A."/>
            <person name="Rosa C.A."/>
            <person name="Scheuner C."/>
            <person name="Sibirny A.A."/>
            <person name="Slot J.C."/>
            <person name="Stielow J.B."/>
            <person name="Sun H."/>
            <person name="Kurtzman C.P."/>
            <person name="Blackwell M."/>
            <person name="Grigoriev I.V."/>
            <person name="Jeffries T.W."/>
        </authorList>
    </citation>
    <scope>NUCLEOTIDE SEQUENCE [LARGE SCALE GENOMIC DNA]</scope>
    <source>
        <strain evidence="9">ATCC 58044 / CBS 1984 / NCYC 433 / NRRL Y-366-8</strain>
    </source>
</reference>
<dbReference type="GeneID" id="30197591"/>
<name>A0A1E3NX06_WICAA</name>
<dbReference type="Gene3D" id="3.30.230.10">
    <property type="match status" value="1"/>
</dbReference>
<keyword evidence="9" id="KW-1185">Reference proteome</keyword>
<evidence type="ECO:0000256" key="3">
    <source>
        <dbReference type="ARBA" id="ARBA00023274"/>
    </source>
</evidence>
<dbReference type="InterPro" id="IPR023035">
    <property type="entry name" value="Ribosomal_uS9_bac/plastid"/>
</dbReference>
<accession>A0A1E3NX06</accession>
<gene>
    <name evidence="8" type="ORF">WICANDRAFT_102152</name>
</gene>
<evidence type="ECO:0000313" key="8">
    <source>
        <dbReference type="EMBL" id="ODQ57107.1"/>
    </source>
</evidence>
<dbReference type="RefSeq" id="XP_019036314.1">
    <property type="nucleotide sequence ID" value="XM_019180345.1"/>
</dbReference>
<feature type="compositionally biased region" description="Basic residues" evidence="7">
    <location>
        <begin position="267"/>
        <end position="286"/>
    </location>
</feature>
<dbReference type="InterPro" id="IPR020574">
    <property type="entry name" value="Ribosomal_uS9_CS"/>
</dbReference>
<evidence type="ECO:0000256" key="6">
    <source>
        <dbReference type="RuleBase" id="RU003815"/>
    </source>
</evidence>
<dbReference type="GO" id="GO:0003723">
    <property type="term" value="F:RNA binding"/>
    <property type="evidence" value="ECO:0007669"/>
    <property type="project" value="TreeGrafter"/>
</dbReference>
<evidence type="ECO:0000313" key="9">
    <source>
        <dbReference type="Proteomes" id="UP000094112"/>
    </source>
</evidence>
<dbReference type="STRING" id="683960.A0A1E3NX06"/>
<dbReference type="GO" id="GO:0006412">
    <property type="term" value="P:translation"/>
    <property type="evidence" value="ECO:0007669"/>
    <property type="project" value="InterPro"/>
</dbReference>
<sequence length="286" mass="32902">MFFITSSLRRLSLVKPLTQQSLRFNSRYTKPALPQRLVQEFVPELNEKRIIPVHNTYYAENPYHEANMKELNDLLRKYITLPVVTEKVGRWITFEQYQGLAGKERLRPGEHRALTGVLARLNRIDTQLIPDDVQAVLDKYSRAKTKEEEQKIVRELDAEGRSRTIGRRKNASALVYMARGTGEIIVNGVSMNKFFRRLQEREDILYPLKVVEGEGEYNIFATVEGGGFSGKSGAIVNGIAKGLIIHNPLLKPRLYKAGCMTRDHRVKERKKPGKRKARKSPTWVKR</sequence>
<organism evidence="8 9">
    <name type="scientific">Wickerhamomyces anomalus (strain ATCC 58044 / CBS 1984 / NCYC 433 / NRRL Y-366-8)</name>
    <name type="common">Yeast</name>
    <name type="synonym">Hansenula anomala</name>
    <dbReference type="NCBI Taxonomy" id="683960"/>
    <lineage>
        <taxon>Eukaryota</taxon>
        <taxon>Fungi</taxon>
        <taxon>Dikarya</taxon>
        <taxon>Ascomycota</taxon>
        <taxon>Saccharomycotina</taxon>
        <taxon>Saccharomycetes</taxon>
        <taxon>Phaffomycetales</taxon>
        <taxon>Wickerhamomycetaceae</taxon>
        <taxon>Wickerhamomyces</taxon>
    </lineage>
</organism>
<dbReference type="GO" id="GO:0003735">
    <property type="term" value="F:structural constituent of ribosome"/>
    <property type="evidence" value="ECO:0007669"/>
    <property type="project" value="EnsemblFungi"/>
</dbReference>